<dbReference type="Pfam" id="PF05699">
    <property type="entry name" value="Dimer_Tnp_hAT"/>
    <property type="match status" value="1"/>
</dbReference>
<evidence type="ECO:0000259" key="1">
    <source>
        <dbReference type="Pfam" id="PF05699"/>
    </source>
</evidence>
<name>A0ABN9LX94_9NEOB</name>
<dbReference type="Proteomes" id="UP001176940">
    <property type="component" value="Unassembled WGS sequence"/>
</dbReference>
<feature type="domain" description="Helix-turn-helix" evidence="2">
    <location>
        <begin position="37"/>
        <end position="94"/>
    </location>
</feature>
<dbReference type="Pfam" id="PF26215">
    <property type="entry name" value="HTH_animal"/>
    <property type="match status" value="1"/>
</dbReference>
<evidence type="ECO:0000313" key="4">
    <source>
        <dbReference type="Proteomes" id="UP001176940"/>
    </source>
</evidence>
<evidence type="ECO:0008006" key="5">
    <source>
        <dbReference type="Google" id="ProtNLM"/>
    </source>
</evidence>
<comment type="caution">
    <text evidence="3">The sequence shown here is derived from an EMBL/GenBank/DDBJ whole genome shotgun (WGS) entry which is preliminary data.</text>
</comment>
<sequence length="694" mass="79907">MIVDPHRIKFLDTMVIKNDEGFLSTDLYIKSTDRNSLLHFHSFHPNPVKKSIPSSQIQRVNRIVSDNTIREQCQRELHTRFRERGYPDQILNSCRATNRQTGAKTDNCIPFVHSYHPYAYILHRTIRRHWHLLGEAHPNIPEFNQPFLPCFKRVPNIYYIKLNIFTMPRQRQALQLVKDKLVRADLGRESLPLCQLTLHQPRCGTFPCMHCNQCGNVQKGNAIYHPHSGKQFKIKDYYTCDTSYVVYLIKCPCGLGYVGETTQPIKDRISKHKSTIRCRNLLLPIPKHFADHNHRVSQLRFQVIEQVFTPRRGGNCIRRSINIGYSNLDIISTCSYLCTFAADITPRSLKRFLLFKELTPHIRPQEWTWMSDICNILQNFEDCTKMVSGDDAIISITIPILSILKNSLLTIKEDALQAEHEDMEQGNIQEDYTQPSLMSSQCGLVGNEEEEEQELLSCAIKGTTNTSVLASVQRGWPENREEEDEEDSIISRSVDPRYKENFQSLLPEAERCTKMLKYHRALLAELLRKFPCENAGSRCKSLLYNQGLQARETEVQSSSRRGTMAKFWDSFLRPSHRGGTEARGAVTRSAMFGKMVREYLADRTNILRDSSVPFNYWVSKLDMWHELALYALEVLACPPASVLSERVFSAAGGIITDKRIHLSTENADRLTLRKMNKAWIGKDFCTPPSENSET</sequence>
<dbReference type="InterPro" id="IPR012337">
    <property type="entry name" value="RNaseH-like_sf"/>
</dbReference>
<reference evidence="3" key="1">
    <citation type="submission" date="2023-07" db="EMBL/GenBank/DDBJ databases">
        <authorList>
            <person name="Stuckert A."/>
        </authorList>
    </citation>
    <scope>NUCLEOTIDE SEQUENCE</scope>
</reference>
<gene>
    <name evidence="3" type="ORF">RIMI_LOCUS13852801</name>
</gene>
<dbReference type="PANTHER" id="PTHR21301">
    <property type="entry name" value="REVERSE TRANSCRIPTASE"/>
    <property type="match status" value="1"/>
</dbReference>
<keyword evidence="4" id="KW-1185">Reference proteome</keyword>
<organism evidence="3 4">
    <name type="scientific">Ranitomeya imitator</name>
    <name type="common">mimic poison frog</name>
    <dbReference type="NCBI Taxonomy" id="111125"/>
    <lineage>
        <taxon>Eukaryota</taxon>
        <taxon>Metazoa</taxon>
        <taxon>Chordata</taxon>
        <taxon>Craniata</taxon>
        <taxon>Vertebrata</taxon>
        <taxon>Euteleostomi</taxon>
        <taxon>Amphibia</taxon>
        <taxon>Batrachia</taxon>
        <taxon>Anura</taxon>
        <taxon>Neobatrachia</taxon>
        <taxon>Hyloidea</taxon>
        <taxon>Dendrobatidae</taxon>
        <taxon>Dendrobatinae</taxon>
        <taxon>Ranitomeya</taxon>
    </lineage>
</organism>
<dbReference type="CDD" id="cd10442">
    <property type="entry name" value="GIY-YIG_PLEs"/>
    <property type="match status" value="1"/>
</dbReference>
<dbReference type="InterPro" id="IPR058912">
    <property type="entry name" value="HTH_animal"/>
</dbReference>
<proteinExistence type="predicted"/>
<feature type="domain" description="HAT C-terminal dimerisation" evidence="1">
    <location>
        <begin position="598"/>
        <end position="671"/>
    </location>
</feature>
<evidence type="ECO:0000259" key="2">
    <source>
        <dbReference type="Pfam" id="PF26215"/>
    </source>
</evidence>
<accession>A0ABN9LX94</accession>
<protein>
    <recommendedName>
        <fullName evidence="5">Transposase</fullName>
    </recommendedName>
</protein>
<dbReference type="EMBL" id="CAUEEQ010034836">
    <property type="protein sequence ID" value="CAJ0952386.1"/>
    <property type="molecule type" value="Genomic_DNA"/>
</dbReference>
<dbReference type="PANTHER" id="PTHR21301:SF12">
    <property type="match status" value="1"/>
</dbReference>
<dbReference type="InterPro" id="IPR008906">
    <property type="entry name" value="HATC_C_dom"/>
</dbReference>
<dbReference type="SUPFAM" id="SSF53098">
    <property type="entry name" value="Ribonuclease H-like"/>
    <property type="match status" value="1"/>
</dbReference>
<evidence type="ECO:0000313" key="3">
    <source>
        <dbReference type="EMBL" id="CAJ0952386.1"/>
    </source>
</evidence>